<evidence type="ECO:0000313" key="2">
    <source>
        <dbReference type="Proteomes" id="UP001163321"/>
    </source>
</evidence>
<keyword evidence="2" id="KW-1185">Reference proteome</keyword>
<reference evidence="1 2" key="1">
    <citation type="journal article" date="2022" name="bioRxiv">
        <title>The genome of the oomycete Peronosclerospora sorghi, a cosmopolitan pathogen of maize and sorghum, is inflated with dispersed pseudogenes.</title>
        <authorList>
            <person name="Fletcher K."/>
            <person name="Martin F."/>
            <person name="Isakeit T."/>
            <person name="Cavanaugh K."/>
            <person name="Magill C."/>
            <person name="Michelmore R."/>
        </authorList>
    </citation>
    <scope>NUCLEOTIDE SEQUENCE [LARGE SCALE GENOMIC DNA]</scope>
    <source>
        <strain evidence="1">P6</strain>
    </source>
</reference>
<protein>
    <submittedName>
        <fullName evidence="1">Uncharacterized protein</fullName>
    </submittedName>
</protein>
<evidence type="ECO:0000313" key="1">
    <source>
        <dbReference type="EMBL" id="KAI9922750.1"/>
    </source>
</evidence>
<organism evidence="1 2">
    <name type="scientific">Peronosclerospora sorghi</name>
    <dbReference type="NCBI Taxonomy" id="230839"/>
    <lineage>
        <taxon>Eukaryota</taxon>
        <taxon>Sar</taxon>
        <taxon>Stramenopiles</taxon>
        <taxon>Oomycota</taxon>
        <taxon>Peronosporomycetes</taxon>
        <taxon>Peronosporales</taxon>
        <taxon>Peronosporaceae</taxon>
        <taxon>Peronosclerospora</taxon>
    </lineage>
</organism>
<dbReference type="Proteomes" id="UP001163321">
    <property type="component" value="Chromosome 1"/>
</dbReference>
<sequence>MGAVSSVRKLTVDSIALLELLEPNSVELAAKRAVRRRVQQLLKQQWPTCRILPFGSSESGLGFGGCDIDLGIYFEDVNVDVQGQFSPQKRVDLLTTACEQLSGSFQVQKFVRNARVPVLKLWDAKRQIACDLCVGGVNALLNTALLKFYGQVDPRVRPLVFAVKYWAKQRGINDSSHYAKMQLPAVHSNFHDLQSHMKVSELLQRLQSLPRTELASTFGRTKPNSVGALLAGFFDYYAHRFNLEDEVVSVRIGSALSKTTKWSRPVSWRLSIEDPFELAHDVGRVVFHRKGQDLIRSEFKRASDLLSEDHRLEDICVSDETSWNHTATCYICCGRDHATRECGRLVRQHSTPGGACNAMSLFSDCWYCGEYGHYKAECPMLFFRNIPISAKKKETISIPGSGPLTEIALSSRPDAVCGSPVPKKLPFRVCKENILGRGLSRSDSPMLRLSRRKKRSHSGYSLSTPASSPSSSWHWSSNSFSPAEKRRQQQRYQQQRQEQRRQKSVIYELPRKCGGSNSHSCKSQARKVLCPS</sequence>
<name>A0ACC0WV03_9STRA</name>
<comment type="caution">
    <text evidence="1">The sequence shown here is derived from an EMBL/GenBank/DDBJ whole genome shotgun (WGS) entry which is preliminary data.</text>
</comment>
<gene>
    <name evidence="1" type="ORF">PsorP6_002685</name>
</gene>
<dbReference type="EMBL" id="CM047580">
    <property type="protein sequence ID" value="KAI9922750.1"/>
    <property type="molecule type" value="Genomic_DNA"/>
</dbReference>
<accession>A0ACC0WV03</accession>
<proteinExistence type="predicted"/>